<dbReference type="InterPro" id="IPR050352">
    <property type="entry name" value="ABCG_transporters"/>
</dbReference>
<dbReference type="InterPro" id="IPR017871">
    <property type="entry name" value="ABC_transporter-like_CS"/>
</dbReference>
<comment type="subcellular location">
    <subcellularLocation>
        <location evidence="1">Membrane</location>
        <topology evidence="1">Multi-pass membrane protein</topology>
    </subcellularLocation>
</comment>
<dbReference type="GO" id="GO:0005524">
    <property type="term" value="F:ATP binding"/>
    <property type="evidence" value="ECO:0007669"/>
    <property type="project" value="UniProtKB-KW"/>
</dbReference>
<sequence>MSTAFNGVALTTENEQQIQVVDKFLDNLHNKHGVDISFSNINYSINTKSGKRKILNNLSGVCKSGTVTAILGPSGGGKTSLLNVLSRKIKANKQVELSGDVMANGQTFSNQQFAQFSGYVMQNDILFETLTVKECLHFAADLKLEGDQHSKNHRVKEMIHQLKLEKCQNTQIGGHFVRGISGGERKRVNIGQELITNPSVLFLDEPTSGLDSFTAYIVCSILKDFAKQHNKTVIMSIHQPNTDIWNLFDQVFLLIQGNYVYQGPVSEAISYFSSLGLVCPVHQCPPDFFMSYMTAGERNEKLHPNLIENYKNVLAYKTLASLQTVRTDQIEYSSLQTSFWYQIKKVASRNLKQLRRNPLMVRSRLVQTIFMSLFIGLVYLDQPTLHKNSSVQEAYNRKGVLFTACMANFMASQMGVVLNFPLEKPVFLREENTKYYSTFSYLIGKLCFEWLLLFIFPIIYSSIMYFMVGLNDSSADHFFFFVLICILMGYCGASLGLISGSAFNSIRTITAVQPLFMLPFVLFSGFFKNRKDFAAWIGWIEFLSPFKYGLEALVTNEFENLDSPVDMIAINDYTIGKWNCALIVFGFFVGFVIIASLTLHAKRGTLQ</sequence>
<evidence type="ECO:0000256" key="5">
    <source>
        <dbReference type="ARBA" id="ARBA00022840"/>
    </source>
</evidence>
<dbReference type="EMBL" id="GG662720">
    <property type="protein sequence ID" value="EAR86257.1"/>
    <property type="molecule type" value="Genomic_DNA"/>
</dbReference>
<accession>Q22MH6</accession>
<dbReference type="OMA" id="WIDVCIM"/>
<keyword evidence="3 8" id="KW-0812">Transmembrane</keyword>
<keyword evidence="7 8" id="KW-0472">Membrane</keyword>
<dbReference type="GeneID" id="7847243"/>
<dbReference type="PROSITE" id="PS00211">
    <property type="entry name" value="ABC_TRANSPORTER_1"/>
    <property type="match status" value="1"/>
</dbReference>
<dbReference type="KEGG" id="tet:TTHERM_00035440"/>
<organism evidence="10 11">
    <name type="scientific">Tetrahymena thermophila (strain SB210)</name>
    <dbReference type="NCBI Taxonomy" id="312017"/>
    <lineage>
        <taxon>Eukaryota</taxon>
        <taxon>Sar</taxon>
        <taxon>Alveolata</taxon>
        <taxon>Ciliophora</taxon>
        <taxon>Intramacronucleata</taxon>
        <taxon>Oligohymenophorea</taxon>
        <taxon>Hymenostomatida</taxon>
        <taxon>Tetrahymenina</taxon>
        <taxon>Tetrahymenidae</taxon>
        <taxon>Tetrahymena</taxon>
    </lineage>
</organism>
<evidence type="ECO:0000256" key="4">
    <source>
        <dbReference type="ARBA" id="ARBA00022741"/>
    </source>
</evidence>
<evidence type="ECO:0000256" key="3">
    <source>
        <dbReference type="ARBA" id="ARBA00022692"/>
    </source>
</evidence>
<dbReference type="AlphaFoldDB" id="Q22MH6"/>
<evidence type="ECO:0000313" key="11">
    <source>
        <dbReference type="Proteomes" id="UP000009168"/>
    </source>
</evidence>
<dbReference type="GO" id="GO:0016020">
    <property type="term" value="C:membrane"/>
    <property type="evidence" value="ECO:0007669"/>
    <property type="project" value="UniProtKB-SubCell"/>
</dbReference>
<dbReference type="Pfam" id="PF01061">
    <property type="entry name" value="ABC2_membrane"/>
    <property type="match status" value="1"/>
</dbReference>
<dbReference type="Gene3D" id="3.40.50.300">
    <property type="entry name" value="P-loop containing nucleotide triphosphate hydrolases"/>
    <property type="match status" value="1"/>
</dbReference>
<feature type="transmembrane region" description="Helical" evidence="8">
    <location>
        <begin position="478"/>
        <end position="498"/>
    </location>
</feature>
<dbReference type="InterPro" id="IPR043926">
    <property type="entry name" value="ABCG_dom"/>
</dbReference>
<dbReference type="eggNOG" id="KOG0061">
    <property type="taxonomic scope" value="Eukaryota"/>
</dbReference>
<dbReference type="PANTHER" id="PTHR48041:SF139">
    <property type="entry name" value="PROTEIN SCARLET"/>
    <property type="match status" value="1"/>
</dbReference>
<evidence type="ECO:0000313" key="10">
    <source>
        <dbReference type="EMBL" id="EAR86257.1"/>
    </source>
</evidence>
<dbReference type="InParanoid" id="Q22MH6"/>
<reference evidence="11" key="1">
    <citation type="journal article" date="2006" name="PLoS Biol.">
        <title>Macronuclear genome sequence of the ciliate Tetrahymena thermophila, a model eukaryote.</title>
        <authorList>
            <person name="Eisen J.A."/>
            <person name="Coyne R.S."/>
            <person name="Wu M."/>
            <person name="Wu D."/>
            <person name="Thiagarajan M."/>
            <person name="Wortman J.R."/>
            <person name="Badger J.H."/>
            <person name="Ren Q."/>
            <person name="Amedeo P."/>
            <person name="Jones K.M."/>
            <person name="Tallon L.J."/>
            <person name="Delcher A.L."/>
            <person name="Salzberg S.L."/>
            <person name="Silva J.C."/>
            <person name="Haas B.J."/>
            <person name="Majoros W.H."/>
            <person name="Farzad M."/>
            <person name="Carlton J.M."/>
            <person name="Smith R.K. Jr."/>
            <person name="Garg J."/>
            <person name="Pearlman R.E."/>
            <person name="Karrer K.M."/>
            <person name="Sun L."/>
            <person name="Manning G."/>
            <person name="Elde N.C."/>
            <person name="Turkewitz A.P."/>
            <person name="Asai D.J."/>
            <person name="Wilkes D.E."/>
            <person name="Wang Y."/>
            <person name="Cai H."/>
            <person name="Collins K."/>
            <person name="Stewart B.A."/>
            <person name="Lee S.R."/>
            <person name="Wilamowska K."/>
            <person name="Weinberg Z."/>
            <person name="Ruzzo W.L."/>
            <person name="Wloga D."/>
            <person name="Gaertig J."/>
            <person name="Frankel J."/>
            <person name="Tsao C.-C."/>
            <person name="Gorovsky M.A."/>
            <person name="Keeling P.J."/>
            <person name="Waller R.F."/>
            <person name="Patron N.J."/>
            <person name="Cherry J.M."/>
            <person name="Stover N.A."/>
            <person name="Krieger C.J."/>
            <person name="del Toro C."/>
            <person name="Ryder H.F."/>
            <person name="Williamson S.C."/>
            <person name="Barbeau R.A."/>
            <person name="Hamilton E.P."/>
            <person name="Orias E."/>
        </authorList>
    </citation>
    <scope>NUCLEOTIDE SEQUENCE [LARGE SCALE GENOMIC DNA]</scope>
    <source>
        <strain evidence="11">SB210</strain>
    </source>
</reference>
<dbReference type="Pfam" id="PF19055">
    <property type="entry name" value="ABC2_membrane_7"/>
    <property type="match status" value="1"/>
</dbReference>
<feature type="transmembrane region" description="Helical" evidence="8">
    <location>
        <begin position="442"/>
        <end position="466"/>
    </location>
</feature>
<dbReference type="PROSITE" id="PS50893">
    <property type="entry name" value="ABC_TRANSPORTER_2"/>
    <property type="match status" value="1"/>
</dbReference>
<dbReference type="InterPro" id="IPR013525">
    <property type="entry name" value="ABC2_TM"/>
</dbReference>
<proteinExistence type="predicted"/>
<keyword evidence="5" id="KW-0067">ATP-binding</keyword>
<feature type="transmembrane region" description="Helical" evidence="8">
    <location>
        <begin position="400"/>
        <end position="422"/>
    </location>
</feature>
<keyword evidence="6 8" id="KW-1133">Transmembrane helix</keyword>
<evidence type="ECO:0000259" key="9">
    <source>
        <dbReference type="PROSITE" id="PS50893"/>
    </source>
</evidence>
<dbReference type="GO" id="GO:0140359">
    <property type="term" value="F:ABC-type transporter activity"/>
    <property type="evidence" value="ECO:0007669"/>
    <property type="project" value="InterPro"/>
</dbReference>
<evidence type="ECO:0000256" key="8">
    <source>
        <dbReference type="SAM" id="Phobius"/>
    </source>
</evidence>
<evidence type="ECO:0000256" key="6">
    <source>
        <dbReference type="ARBA" id="ARBA00022989"/>
    </source>
</evidence>
<dbReference type="STRING" id="312017.Q22MH6"/>
<dbReference type="Pfam" id="PF00005">
    <property type="entry name" value="ABC_tran"/>
    <property type="match status" value="1"/>
</dbReference>
<dbReference type="PANTHER" id="PTHR48041">
    <property type="entry name" value="ABC TRANSPORTER G FAMILY MEMBER 28"/>
    <property type="match status" value="1"/>
</dbReference>
<keyword evidence="11" id="KW-1185">Reference proteome</keyword>
<dbReference type="InterPro" id="IPR003593">
    <property type="entry name" value="AAA+_ATPase"/>
</dbReference>
<feature type="transmembrane region" description="Helical" evidence="8">
    <location>
        <begin position="359"/>
        <end position="380"/>
    </location>
</feature>
<dbReference type="HOGENOM" id="CLU_000604_57_6_1"/>
<dbReference type="SUPFAM" id="SSF52540">
    <property type="entry name" value="P-loop containing nucleoside triphosphate hydrolases"/>
    <property type="match status" value="1"/>
</dbReference>
<evidence type="ECO:0000256" key="7">
    <source>
        <dbReference type="ARBA" id="ARBA00023136"/>
    </source>
</evidence>
<dbReference type="RefSeq" id="XP_977044.1">
    <property type="nucleotide sequence ID" value="XM_971951.1"/>
</dbReference>
<keyword evidence="2" id="KW-0813">Transport</keyword>
<protein>
    <submittedName>
        <fullName evidence="10">ABC transporter family protein</fullName>
    </submittedName>
</protein>
<evidence type="ECO:0000256" key="1">
    <source>
        <dbReference type="ARBA" id="ARBA00004141"/>
    </source>
</evidence>
<dbReference type="SMART" id="SM00382">
    <property type="entry name" value="AAA"/>
    <property type="match status" value="1"/>
</dbReference>
<name>Q22MH6_TETTS</name>
<feature type="transmembrane region" description="Helical" evidence="8">
    <location>
        <begin position="510"/>
        <end position="527"/>
    </location>
</feature>
<dbReference type="Proteomes" id="UP000009168">
    <property type="component" value="Unassembled WGS sequence"/>
</dbReference>
<evidence type="ECO:0000256" key="2">
    <source>
        <dbReference type="ARBA" id="ARBA00022448"/>
    </source>
</evidence>
<dbReference type="CDD" id="cd03213">
    <property type="entry name" value="ABCG_EPDR"/>
    <property type="match status" value="1"/>
</dbReference>
<dbReference type="InterPro" id="IPR003439">
    <property type="entry name" value="ABC_transporter-like_ATP-bd"/>
</dbReference>
<feature type="transmembrane region" description="Helical" evidence="8">
    <location>
        <begin position="581"/>
        <end position="601"/>
    </location>
</feature>
<feature type="domain" description="ABC transporter" evidence="9">
    <location>
        <begin position="36"/>
        <end position="281"/>
    </location>
</feature>
<dbReference type="GO" id="GO:0016887">
    <property type="term" value="F:ATP hydrolysis activity"/>
    <property type="evidence" value="ECO:0007669"/>
    <property type="project" value="InterPro"/>
</dbReference>
<dbReference type="OrthoDB" id="184675at2759"/>
<dbReference type="InterPro" id="IPR027417">
    <property type="entry name" value="P-loop_NTPase"/>
</dbReference>
<gene>
    <name evidence="10" type="ORF">TTHERM_00035440</name>
</gene>
<keyword evidence="4" id="KW-0547">Nucleotide-binding</keyword>